<dbReference type="EMBL" id="JACXTN010000001">
    <property type="protein sequence ID" value="MBD3708977.1"/>
    <property type="molecule type" value="Genomic_DNA"/>
</dbReference>
<dbReference type="InterPro" id="IPR050438">
    <property type="entry name" value="LMW_PTPase"/>
</dbReference>
<dbReference type="InterPro" id="IPR017867">
    <property type="entry name" value="Tyr_phospatase_low_mol_wt"/>
</dbReference>
<name>A0A927DQB2_KLEPN</name>
<organism evidence="8 9">
    <name type="scientific">Klebsiella pneumoniae</name>
    <dbReference type="NCBI Taxonomy" id="573"/>
    <lineage>
        <taxon>Bacteria</taxon>
        <taxon>Pseudomonadati</taxon>
        <taxon>Pseudomonadota</taxon>
        <taxon>Gammaproteobacteria</taxon>
        <taxon>Enterobacterales</taxon>
        <taxon>Enterobacteriaceae</taxon>
        <taxon>Klebsiella/Raoultella group</taxon>
        <taxon>Klebsiella</taxon>
        <taxon>Klebsiella pneumoniae complex</taxon>
    </lineage>
</organism>
<dbReference type="SMART" id="SM00226">
    <property type="entry name" value="LMWPc"/>
    <property type="match status" value="1"/>
</dbReference>
<evidence type="ECO:0000313" key="8">
    <source>
        <dbReference type="EMBL" id="MBD3708977.1"/>
    </source>
</evidence>
<comment type="similarity">
    <text evidence="1">Belongs to the low molecular weight phosphotyrosine protein phosphatase family.</text>
</comment>
<dbReference type="FunFam" id="3.40.50.2300:FF:000041">
    <property type="entry name" value="Low molecular weight protein-tyrosine-phosphatase"/>
    <property type="match status" value="1"/>
</dbReference>
<evidence type="ECO:0000259" key="7">
    <source>
        <dbReference type="SMART" id="SM00226"/>
    </source>
</evidence>
<feature type="active site" evidence="6">
    <location>
        <position position="19"/>
    </location>
</feature>
<feature type="domain" description="Phosphotyrosine protein phosphatase I" evidence="7">
    <location>
        <begin position="7"/>
        <end position="145"/>
    </location>
</feature>
<comment type="catalytic activity">
    <reaction evidence="5">
        <text>O-phospho-L-tyrosyl-[protein] + H2O = L-tyrosyl-[protein] + phosphate</text>
        <dbReference type="Rhea" id="RHEA:10684"/>
        <dbReference type="Rhea" id="RHEA-COMP:10136"/>
        <dbReference type="Rhea" id="RHEA-COMP:20101"/>
        <dbReference type="ChEBI" id="CHEBI:15377"/>
        <dbReference type="ChEBI" id="CHEBI:43474"/>
        <dbReference type="ChEBI" id="CHEBI:46858"/>
        <dbReference type="ChEBI" id="CHEBI:61978"/>
        <dbReference type="EC" id="3.1.3.48"/>
    </reaction>
</comment>
<keyword evidence="3" id="KW-0378">Hydrolase</keyword>
<evidence type="ECO:0000256" key="6">
    <source>
        <dbReference type="PIRSR" id="PIRSR617867-1"/>
    </source>
</evidence>
<proteinExistence type="inferred from homology"/>
<dbReference type="InterPro" id="IPR023485">
    <property type="entry name" value="Ptyr_pPase"/>
</dbReference>
<gene>
    <name evidence="8" type="ORF">IE996_02685</name>
</gene>
<accession>A0A927DQB2</accession>
<comment type="caution">
    <text evidence="8">The sequence shown here is derived from an EMBL/GenBank/DDBJ whole genome shotgun (WGS) entry which is preliminary data.</text>
</comment>
<dbReference type="SUPFAM" id="SSF52788">
    <property type="entry name" value="Phosphotyrosine protein phosphatases I"/>
    <property type="match status" value="1"/>
</dbReference>
<dbReference type="Proteomes" id="UP000616340">
    <property type="component" value="Unassembled WGS sequence"/>
</dbReference>
<dbReference type="Pfam" id="PF01451">
    <property type="entry name" value="LMWPc"/>
    <property type="match status" value="1"/>
</dbReference>
<evidence type="ECO:0000256" key="1">
    <source>
        <dbReference type="ARBA" id="ARBA00011063"/>
    </source>
</evidence>
<feature type="active site" description="Nucleophile" evidence="6">
    <location>
        <position position="13"/>
    </location>
</feature>
<evidence type="ECO:0000256" key="4">
    <source>
        <dbReference type="ARBA" id="ARBA00022912"/>
    </source>
</evidence>
<protein>
    <recommendedName>
        <fullName evidence="2">protein-tyrosine-phosphatase</fullName>
        <ecNumber evidence="2">3.1.3.48</ecNumber>
    </recommendedName>
</protein>
<dbReference type="PRINTS" id="PR00719">
    <property type="entry name" value="LMWPTPASE"/>
</dbReference>
<keyword evidence="4" id="KW-0904">Protein phosphatase</keyword>
<dbReference type="GO" id="GO:0004725">
    <property type="term" value="F:protein tyrosine phosphatase activity"/>
    <property type="evidence" value="ECO:0007669"/>
    <property type="project" value="UniProtKB-EC"/>
</dbReference>
<feature type="active site" description="Proton donor" evidence="6">
    <location>
        <position position="119"/>
    </location>
</feature>
<dbReference type="PANTHER" id="PTHR11717">
    <property type="entry name" value="LOW MOLECULAR WEIGHT PROTEIN TYROSINE PHOSPHATASE"/>
    <property type="match status" value="1"/>
</dbReference>
<dbReference type="InterPro" id="IPR036196">
    <property type="entry name" value="Ptyr_pPase_sf"/>
</dbReference>
<dbReference type="PANTHER" id="PTHR11717:SF31">
    <property type="entry name" value="LOW MOLECULAR WEIGHT PROTEIN-TYROSINE-PHOSPHATASE ETP-RELATED"/>
    <property type="match status" value="1"/>
</dbReference>
<evidence type="ECO:0000256" key="2">
    <source>
        <dbReference type="ARBA" id="ARBA00013064"/>
    </source>
</evidence>
<dbReference type="AlphaFoldDB" id="A0A927DQB2"/>
<reference evidence="8" key="1">
    <citation type="submission" date="2020-07" db="EMBL/GenBank/DDBJ databases">
        <title>Clinical and genomic characterization of carbapenemase-producing Enterobacterales causing secondary infections during the COVID-19 crisis at a New York City hospital.</title>
        <authorList>
            <person name="Gomez-Simmonds A."/>
            <person name="Annavajhala M.K."/>
            <person name="Uhlemann A.-C."/>
        </authorList>
    </citation>
    <scope>NUCLEOTIDE SEQUENCE</scope>
    <source>
        <strain evidence="8">NK1677</strain>
    </source>
</reference>
<evidence type="ECO:0000256" key="3">
    <source>
        <dbReference type="ARBA" id="ARBA00022801"/>
    </source>
</evidence>
<sequence>MAIIMFKSILVICTGNICRSPFGEHVLHRLLPTLKIDSAGVSALVNHEADPTAVKIASKFGISLEGHKGKQFTPLMGRDYDLLLVMDKAHLEQVCKISPEVRGKTMLLGHWLGSREIADPYRKSDEAFELIFELIEQSCSLWAKKVNELILGITNDIIAKQ</sequence>
<evidence type="ECO:0000256" key="5">
    <source>
        <dbReference type="ARBA" id="ARBA00051722"/>
    </source>
</evidence>
<dbReference type="CDD" id="cd16343">
    <property type="entry name" value="LMWPTP"/>
    <property type="match status" value="1"/>
</dbReference>
<evidence type="ECO:0000313" key="9">
    <source>
        <dbReference type="Proteomes" id="UP000616340"/>
    </source>
</evidence>
<dbReference type="Gene3D" id="3.40.50.2300">
    <property type="match status" value="1"/>
</dbReference>
<dbReference type="EC" id="3.1.3.48" evidence="2"/>